<feature type="domain" description="Integrase catalytic" evidence="1">
    <location>
        <begin position="109"/>
        <end position="280"/>
    </location>
</feature>
<dbReference type="GO" id="GO:0003676">
    <property type="term" value="F:nucleic acid binding"/>
    <property type="evidence" value="ECO:0007669"/>
    <property type="project" value="InterPro"/>
</dbReference>
<proteinExistence type="predicted"/>
<dbReference type="InterPro" id="IPR036397">
    <property type="entry name" value="RNaseH_sf"/>
</dbReference>
<dbReference type="AlphaFoldDB" id="D1QR90"/>
<gene>
    <name evidence="2" type="ORF">HMPREF0971_01493</name>
</gene>
<sequence>MEGLCTLFGVTKQAYYKYDENRVLQRVAQEKFAVSFINEIREQDPGIGGMKLWYMYKRRFQDNAPLGRDRFENIVDAYGLKVRLRIRKPRTTDSTHGLPVFPNLIKEYIPLAPNRLWVSDITYITVWLDTEHYCFCYLSLILDAYTEEIAGWCVGDTLETEYPVKALGVALERIKDIAKEEVKLIHHSDRGCQYASAKYVEILRQYGIKISMTECGDPKDNAQAERINNTMKNELLKGKHFANTDQVIEAVRAAVAFYNEERPHMSIDMMTPREATHCVGEITKRWTSYREKHIKEKQNACAIPGNSLPLPPCQRVPCGLCPPVNLWQG</sequence>
<dbReference type="NCBIfam" id="NF033516">
    <property type="entry name" value="transpos_IS3"/>
    <property type="match status" value="1"/>
</dbReference>
<dbReference type="PROSITE" id="PS50994">
    <property type="entry name" value="INTEGRASE"/>
    <property type="match status" value="1"/>
</dbReference>
<dbReference type="PANTHER" id="PTHR46889">
    <property type="entry name" value="TRANSPOSASE INSF FOR INSERTION SEQUENCE IS3B-RELATED"/>
    <property type="match status" value="1"/>
</dbReference>
<reference evidence="2 3" key="1">
    <citation type="submission" date="2009-11" db="EMBL/GenBank/DDBJ databases">
        <authorList>
            <person name="Weinstock G."/>
            <person name="Sodergren E."/>
            <person name="Clifton S."/>
            <person name="Fulton L."/>
            <person name="Fulton B."/>
            <person name="Courtney L."/>
            <person name="Fronick C."/>
            <person name="Harrison M."/>
            <person name="Strong C."/>
            <person name="Farmer C."/>
            <person name="Delahaunty K."/>
            <person name="Markovic C."/>
            <person name="Hall O."/>
            <person name="Minx P."/>
            <person name="Tomlinson C."/>
            <person name="Mitreva M."/>
            <person name="Nelson J."/>
            <person name="Hou S."/>
            <person name="Wollam A."/>
            <person name="Pepin K.H."/>
            <person name="Johnson M."/>
            <person name="Bhonagiri V."/>
            <person name="Nash W.E."/>
            <person name="Warren W."/>
            <person name="Chinwalla A."/>
            <person name="Mardis E.R."/>
            <person name="Wilson R.K."/>
        </authorList>
    </citation>
    <scope>NUCLEOTIDE SEQUENCE [LARGE SCALE GENOMIC DNA]</scope>
    <source>
        <strain evidence="2 3">F0302</strain>
    </source>
</reference>
<accession>D1QR90</accession>
<dbReference type="SUPFAM" id="SSF53098">
    <property type="entry name" value="Ribonuclease H-like"/>
    <property type="match status" value="1"/>
</dbReference>
<dbReference type="PANTHER" id="PTHR46889:SF5">
    <property type="entry name" value="INTEGRASE PROTEIN"/>
    <property type="match status" value="1"/>
</dbReference>
<dbReference type="GO" id="GO:0015074">
    <property type="term" value="P:DNA integration"/>
    <property type="evidence" value="ECO:0007669"/>
    <property type="project" value="InterPro"/>
</dbReference>
<dbReference type="InterPro" id="IPR012337">
    <property type="entry name" value="RNaseH-like_sf"/>
</dbReference>
<evidence type="ECO:0000313" key="3">
    <source>
        <dbReference type="Proteomes" id="UP000004079"/>
    </source>
</evidence>
<protein>
    <submittedName>
        <fullName evidence="2">Integrase core domain protein</fullName>
    </submittedName>
</protein>
<dbReference type="Gene3D" id="3.30.420.10">
    <property type="entry name" value="Ribonuclease H-like superfamily/Ribonuclease H"/>
    <property type="match status" value="1"/>
</dbReference>
<dbReference type="RefSeq" id="WP_004372820.1">
    <property type="nucleotide sequence ID" value="NZ_GG703885.1"/>
</dbReference>
<dbReference type="InterPro" id="IPR048020">
    <property type="entry name" value="Transpos_IS3"/>
</dbReference>
<dbReference type="EMBL" id="ACUZ02000027">
    <property type="protein sequence ID" value="EFB32214.1"/>
    <property type="molecule type" value="Genomic_DNA"/>
</dbReference>
<organism evidence="2 3">
    <name type="scientific">Segatella oris F0302</name>
    <dbReference type="NCBI Taxonomy" id="649760"/>
    <lineage>
        <taxon>Bacteria</taxon>
        <taxon>Pseudomonadati</taxon>
        <taxon>Bacteroidota</taxon>
        <taxon>Bacteroidia</taxon>
        <taxon>Bacteroidales</taxon>
        <taxon>Prevotellaceae</taxon>
        <taxon>Segatella</taxon>
    </lineage>
</organism>
<evidence type="ECO:0000259" key="1">
    <source>
        <dbReference type="PROSITE" id="PS50994"/>
    </source>
</evidence>
<dbReference type="InterPro" id="IPR001584">
    <property type="entry name" value="Integrase_cat-core"/>
</dbReference>
<dbReference type="InterPro" id="IPR050900">
    <property type="entry name" value="Transposase_IS3/IS150/IS904"/>
</dbReference>
<evidence type="ECO:0000313" key="2">
    <source>
        <dbReference type="EMBL" id="EFB32214.1"/>
    </source>
</evidence>
<dbReference type="Proteomes" id="UP000004079">
    <property type="component" value="Unassembled WGS sequence"/>
</dbReference>
<name>D1QR90_9BACT</name>
<dbReference type="HOGENOM" id="CLU_027402_4_2_10"/>
<dbReference type="Pfam" id="PF13683">
    <property type="entry name" value="rve_3"/>
    <property type="match status" value="1"/>
</dbReference>
<dbReference type="STRING" id="649760.HMPREF0971_01493"/>
<comment type="caution">
    <text evidence="2">The sequence shown here is derived from an EMBL/GenBank/DDBJ whole genome shotgun (WGS) entry which is preliminary data.</text>
</comment>